<proteinExistence type="predicted"/>
<dbReference type="EMBL" id="AABUYW010000020">
    <property type="protein sequence ID" value="EAJ1077634.1"/>
    <property type="molecule type" value="Genomic_DNA"/>
</dbReference>
<dbReference type="GO" id="GO:0006276">
    <property type="term" value="P:plasmid maintenance"/>
    <property type="evidence" value="ECO:0007669"/>
    <property type="project" value="InterPro"/>
</dbReference>
<reference evidence="3 4" key="1">
    <citation type="submission" date="2018-07" db="EMBL/GenBank/DDBJ databases">
        <authorList>
            <consortium name="NARMS: The National Antimicrobial Resistance Monitoring System"/>
        </authorList>
    </citation>
    <scope>NUCLEOTIDE SEQUENCE [LARGE SCALE GENOMIC DNA]</scope>
    <source>
        <strain evidence="3 4">CVM N17C548</strain>
        <strain evidence="2 5">FSIS1609200</strain>
    </source>
</reference>
<dbReference type="InterPro" id="IPR008813">
    <property type="entry name" value="Plasmid_replication_RepL"/>
</dbReference>
<gene>
    <name evidence="2" type="ORF">BU953_08495</name>
    <name evidence="3" type="ORF">DSX26_08835</name>
</gene>
<accession>A0A3Z9GPG9</accession>
<dbReference type="GO" id="GO:0006260">
    <property type="term" value="P:DNA replication"/>
    <property type="evidence" value="ECO:0007669"/>
    <property type="project" value="InterPro"/>
</dbReference>
<evidence type="ECO:0000313" key="2">
    <source>
        <dbReference type="EMBL" id="EAJ1077634.1"/>
    </source>
</evidence>
<evidence type="ECO:0000313" key="5">
    <source>
        <dbReference type="Proteomes" id="UP000557830"/>
    </source>
</evidence>
<evidence type="ECO:0000259" key="1">
    <source>
        <dbReference type="Pfam" id="PF05732"/>
    </source>
</evidence>
<dbReference type="AlphaFoldDB" id="A0A3Z9GPG9"/>
<name>A0A3Z9GPG9_CAMCO</name>
<dbReference type="Gene3D" id="1.10.10.10">
    <property type="entry name" value="Winged helix-like DNA-binding domain superfamily/Winged helix DNA-binding domain"/>
    <property type="match status" value="1"/>
</dbReference>
<dbReference type="InterPro" id="IPR036388">
    <property type="entry name" value="WH-like_DNA-bd_sf"/>
</dbReference>
<protein>
    <submittedName>
        <fullName evidence="3">ArsR family transcriptional regulator</fullName>
    </submittedName>
</protein>
<dbReference type="Proteomes" id="UP000557830">
    <property type="component" value="Unassembled WGS sequence"/>
</dbReference>
<dbReference type="RefSeq" id="WP_079264001.1">
    <property type="nucleotide sequence ID" value="NZ_JOVB01000036.1"/>
</dbReference>
<evidence type="ECO:0000313" key="3">
    <source>
        <dbReference type="EMBL" id="EAL6851554.1"/>
    </source>
</evidence>
<organism evidence="3 4">
    <name type="scientific">Campylobacter coli</name>
    <dbReference type="NCBI Taxonomy" id="195"/>
    <lineage>
        <taxon>Bacteria</taxon>
        <taxon>Pseudomonadati</taxon>
        <taxon>Campylobacterota</taxon>
        <taxon>Epsilonproteobacteria</taxon>
        <taxon>Campylobacterales</taxon>
        <taxon>Campylobacteraceae</taxon>
        <taxon>Campylobacter</taxon>
    </lineage>
</organism>
<dbReference type="Proteomes" id="UP000352088">
    <property type="component" value="Unassembled WGS sequence"/>
</dbReference>
<dbReference type="Pfam" id="PF05732">
    <property type="entry name" value="RepL"/>
    <property type="match status" value="1"/>
</dbReference>
<sequence length="146" mass="17164">MSGYHRYFREEIDKETGEVNLIEVDKSFYQDLYNRDFNFMKMFYENFINVLEVYFSGSSFKVSVLKFLFLNADKENCIFATSAEIAEALETTRPAVSKELKILQDCNFIKKVRNSVYQINVDCVFKGSHTQRMSAKEKFTKPLKKP</sequence>
<dbReference type="InterPro" id="IPR036390">
    <property type="entry name" value="WH_DNA-bd_sf"/>
</dbReference>
<evidence type="ECO:0000313" key="4">
    <source>
        <dbReference type="Proteomes" id="UP000352088"/>
    </source>
</evidence>
<dbReference type="SUPFAM" id="SSF46785">
    <property type="entry name" value="Winged helix' DNA-binding domain"/>
    <property type="match status" value="1"/>
</dbReference>
<feature type="domain" description="Plasmid replication protein RepL" evidence="1">
    <location>
        <begin position="11"/>
        <end position="140"/>
    </location>
</feature>
<comment type="caution">
    <text evidence="3">The sequence shown here is derived from an EMBL/GenBank/DDBJ whole genome shotgun (WGS) entry which is preliminary data.</text>
</comment>
<dbReference type="EMBL" id="AACQHW010000012">
    <property type="protein sequence ID" value="EAL6851554.1"/>
    <property type="molecule type" value="Genomic_DNA"/>
</dbReference>